<dbReference type="Proteomes" id="UP000566819">
    <property type="component" value="Unassembled WGS sequence"/>
</dbReference>
<evidence type="ECO:0000313" key="1">
    <source>
        <dbReference type="EMBL" id="KAF4610359.1"/>
    </source>
</evidence>
<dbReference type="EMBL" id="JAAMPI010002669">
    <property type="protein sequence ID" value="KAF4610359.1"/>
    <property type="molecule type" value="Genomic_DNA"/>
</dbReference>
<keyword evidence="2" id="KW-1185">Reference proteome</keyword>
<dbReference type="Pfam" id="PF09692">
    <property type="entry name" value="Arb1"/>
    <property type="match status" value="1"/>
</dbReference>
<dbReference type="GO" id="GO:0031047">
    <property type="term" value="P:regulatory ncRNA-mediated gene silencing"/>
    <property type="evidence" value="ECO:0007669"/>
    <property type="project" value="InterPro"/>
</dbReference>
<dbReference type="InterPro" id="IPR018606">
    <property type="entry name" value="Arb1"/>
</dbReference>
<sequence length="434" mass="48898">MSMKKKVISMTKPALLPGKVVDQFKRAPSNAVFSRIQTCIQRYRARRKLDAVRSNIFTKYLILGGIEATGKQFTGGALDEETLEQATAEEIAALQATDYIRSGNTNSKYYDPAKPDGWVVDFEGVAKGFLVPHQLGPETETEIKQCTAVIRNFLNYILQHAVCPEYTLEVMAARRVCDLAEKELWALQLLTPKLPGDFNVAASTICGGHYQGLSLTAEPWQKDDPEIEQFLSINGMDEAQAKSIFRTGIAFAGTDELFTEAMKGEFYIIASNRKYFEIVDIERPSVKLIREYSRAKGHHGELGNIKPLGAIRIKSWEGPGLDEEDASDDENPKTEEARIESFWLEDDILQLLFVGLKLELLVHELNIGIKFFDTVLGTYCSFFTYLENEKMLSWKEPVENTRPPPTEDDPDIEERAMEAIMEGEVNDDEKITSN</sequence>
<dbReference type="GO" id="GO:0033167">
    <property type="term" value="C:ARC complex"/>
    <property type="evidence" value="ECO:0007669"/>
    <property type="project" value="InterPro"/>
</dbReference>
<name>A0A8H4QG51_9HELO</name>
<comment type="caution">
    <text evidence="1">The sequence shown here is derived from an EMBL/GenBank/DDBJ whole genome shotgun (WGS) entry which is preliminary data.</text>
</comment>
<dbReference type="AlphaFoldDB" id="A0A8H4QG51"/>
<dbReference type="OrthoDB" id="435402at2759"/>
<evidence type="ECO:0000313" key="2">
    <source>
        <dbReference type="Proteomes" id="UP000566819"/>
    </source>
</evidence>
<organism evidence="1 2">
    <name type="scientific">Cudoniella acicularis</name>
    <dbReference type="NCBI Taxonomy" id="354080"/>
    <lineage>
        <taxon>Eukaryota</taxon>
        <taxon>Fungi</taxon>
        <taxon>Dikarya</taxon>
        <taxon>Ascomycota</taxon>
        <taxon>Pezizomycotina</taxon>
        <taxon>Leotiomycetes</taxon>
        <taxon>Helotiales</taxon>
        <taxon>Tricladiaceae</taxon>
        <taxon>Cudoniella</taxon>
    </lineage>
</organism>
<protein>
    <submittedName>
        <fullName evidence="1">Uncharacterized protein</fullName>
    </submittedName>
</protein>
<reference evidence="1 2" key="1">
    <citation type="submission" date="2020-03" db="EMBL/GenBank/DDBJ databases">
        <title>Draft Genome Sequence of Cudoniella acicularis.</title>
        <authorList>
            <person name="Buettner E."/>
            <person name="Kellner H."/>
        </authorList>
    </citation>
    <scope>NUCLEOTIDE SEQUENCE [LARGE SCALE GENOMIC DNA]</scope>
    <source>
        <strain evidence="1 2">DSM 108380</strain>
    </source>
</reference>
<proteinExistence type="predicted"/>
<gene>
    <name evidence="1" type="ORF">G7Y89_g15761</name>
</gene>
<accession>A0A8H4QG51</accession>